<proteinExistence type="predicted"/>
<keyword evidence="2" id="KW-1185">Reference proteome</keyword>
<organism evidence="1 2">
    <name type="scientific">Lineolata rhizophorae</name>
    <dbReference type="NCBI Taxonomy" id="578093"/>
    <lineage>
        <taxon>Eukaryota</taxon>
        <taxon>Fungi</taxon>
        <taxon>Dikarya</taxon>
        <taxon>Ascomycota</taxon>
        <taxon>Pezizomycotina</taxon>
        <taxon>Dothideomycetes</taxon>
        <taxon>Dothideomycetes incertae sedis</taxon>
        <taxon>Lineolatales</taxon>
        <taxon>Lineolataceae</taxon>
        <taxon>Lineolata</taxon>
    </lineage>
</organism>
<dbReference type="Proteomes" id="UP000799766">
    <property type="component" value="Unassembled WGS sequence"/>
</dbReference>
<evidence type="ECO:0000313" key="2">
    <source>
        <dbReference type="Proteomes" id="UP000799766"/>
    </source>
</evidence>
<name>A0A6A6P5U7_9PEZI</name>
<protein>
    <submittedName>
        <fullName evidence="1">Uncharacterized protein</fullName>
    </submittedName>
</protein>
<dbReference type="EMBL" id="MU001675">
    <property type="protein sequence ID" value="KAF2459259.1"/>
    <property type="molecule type" value="Genomic_DNA"/>
</dbReference>
<dbReference type="OrthoDB" id="3747946at2759"/>
<reference evidence="1" key="1">
    <citation type="journal article" date="2020" name="Stud. Mycol.">
        <title>101 Dothideomycetes genomes: a test case for predicting lifestyles and emergence of pathogens.</title>
        <authorList>
            <person name="Haridas S."/>
            <person name="Albert R."/>
            <person name="Binder M."/>
            <person name="Bloem J."/>
            <person name="Labutti K."/>
            <person name="Salamov A."/>
            <person name="Andreopoulos B."/>
            <person name="Baker S."/>
            <person name="Barry K."/>
            <person name="Bills G."/>
            <person name="Bluhm B."/>
            <person name="Cannon C."/>
            <person name="Castanera R."/>
            <person name="Culley D."/>
            <person name="Daum C."/>
            <person name="Ezra D."/>
            <person name="Gonzalez J."/>
            <person name="Henrissat B."/>
            <person name="Kuo A."/>
            <person name="Liang C."/>
            <person name="Lipzen A."/>
            <person name="Lutzoni F."/>
            <person name="Magnuson J."/>
            <person name="Mondo S."/>
            <person name="Nolan M."/>
            <person name="Ohm R."/>
            <person name="Pangilinan J."/>
            <person name="Park H.-J."/>
            <person name="Ramirez L."/>
            <person name="Alfaro M."/>
            <person name="Sun H."/>
            <person name="Tritt A."/>
            <person name="Yoshinaga Y."/>
            <person name="Zwiers L.-H."/>
            <person name="Turgeon B."/>
            <person name="Goodwin S."/>
            <person name="Spatafora J."/>
            <person name="Crous P."/>
            <person name="Grigoriev I."/>
        </authorList>
    </citation>
    <scope>NUCLEOTIDE SEQUENCE</scope>
    <source>
        <strain evidence="1">ATCC 16933</strain>
    </source>
</reference>
<sequence length="108" mass="12461">MCLARIYKSVDCKHMWLVLLESCGPGMDLRTCPIFTCDSLWISDSLPDHEVFPTTRSYCPRCLYGHHYDYRYNRIIRRIRTGVRIGLGPGARDPGVDVNMELPSCCFQ</sequence>
<evidence type="ECO:0000313" key="1">
    <source>
        <dbReference type="EMBL" id="KAF2459259.1"/>
    </source>
</evidence>
<accession>A0A6A6P5U7</accession>
<dbReference type="AlphaFoldDB" id="A0A6A6P5U7"/>
<gene>
    <name evidence="1" type="ORF">BDY21DRAFT_187371</name>
</gene>